<keyword evidence="2" id="KW-1185">Reference proteome</keyword>
<evidence type="ECO:0000313" key="2">
    <source>
        <dbReference type="Proteomes" id="UP000595970"/>
    </source>
</evidence>
<evidence type="ECO:0000313" key="1">
    <source>
        <dbReference type="EMBL" id="QOC54747.1"/>
    </source>
</evidence>
<accession>A0A7S6HSA5</accession>
<name>A0A7S6HSA5_9CAUD</name>
<protein>
    <submittedName>
        <fullName evidence="1">Uncharacterized protein</fullName>
    </submittedName>
</protein>
<sequence>MIILKAIHFLARLALRSALKYDKKVQQVARKGIKTVAAHQKMAQRLEERAASARYAAVAADIESARKRTQLKEEAARARNLADKLKELV</sequence>
<proteinExistence type="predicted"/>
<dbReference type="Proteomes" id="UP000595970">
    <property type="component" value="Segment"/>
</dbReference>
<reference evidence="1 2" key="1">
    <citation type="journal article" date="2021" name="Arch.">
        <title>Characterization of bacteriophage T7-Ah reveals its lytic activity against a subset of both mesophilic and psychrophilic Aeromonas salmonicida strains.</title>
        <authorList>
            <person name="Leduc G.R."/>
            <person name="Paquet V.E."/>
            <person name="Vincent A.T."/>
            <person name="Charette S.J."/>
        </authorList>
    </citation>
    <scope>NUCLEOTIDE SEQUENCE [LARGE SCALE GENOMIC DNA]</scope>
</reference>
<organism evidence="1 2">
    <name type="scientific">Aeromonas phage T7-Ah</name>
    <dbReference type="NCBI Taxonomy" id="2759196"/>
    <lineage>
        <taxon>Viruses</taxon>
        <taxon>Duplodnaviria</taxon>
        <taxon>Heunggongvirae</taxon>
        <taxon>Uroviricota</taxon>
        <taxon>Caudoviricetes</taxon>
        <taxon>Autographivirales</taxon>
        <taxon>Autotranscriptaviridae</taxon>
        <taxon>Studiervirinae</taxon>
        <taxon>Armandvirus</taxon>
        <taxon>Armandvirus T7Ah</taxon>
    </lineage>
</organism>
<dbReference type="EMBL" id="MT740748">
    <property type="protein sequence ID" value="QOC54747.1"/>
    <property type="molecule type" value="Genomic_DNA"/>
</dbReference>